<dbReference type="SUPFAM" id="SSF52075">
    <property type="entry name" value="Outer arm dynein light chain 1"/>
    <property type="match status" value="1"/>
</dbReference>
<evidence type="ECO:0000256" key="2">
    <source>
        <dbReference type="ARBA" id="ARBA00022614"/>
    </source>
</evidence>
<feature type="region of interest" description="Disordered" evidence="6">
    <location>
        <begin position="966"/>
        <end position="1052"/>
    </location>
</feature>
<feature type="region of interest" description="Disordered" evidence="6">
    <location>
        <begin position="1170"/>
        <end position="1220"/>
    </location>
</feature>
<feature type="compositionally biased region" description="Acidic residues" evidence="6">
    <location>
        <begin position="1206"/>
        <end position="1215"/>
    </location>
</feature>
<feature type="compositionally biased region" description="Basic and acidic residues" evidence="6">
    <location>
        <begin position="616"/>
        <end position="639"/>
    </location>
</feature>
<dbReference type="PROSITE" id="PS51450">
    <property type="entry name" value="LRR"/>
    <property type="match status" value="2"/>
</dbReference>
<reference evidence="7" key="1">
    <citation type="submission" date="2016-01" db="EMBL/GenBank/DDBJ databases">
        <title>Reference transcriptome for the parasite Schistocephalus solidus: insights into the molecular evolution of parasitism.</title>
        <authorList>
            <person name="Hebert F.O."/>
            <person name="Grambauer S."/>
            <person name="Barber I."/>
            <person name="Landry C.R."/>
            <person name="Aubin-Horth N."/>
        </authorList>
    </citation>
    <scope>NUCLEOTIDE SEQUENCE</scope>
</reference>
<feature type="compositionally biased region" description="Basic and acidic residues" evidence="6">
    <location>
        <begin position="1035"/>
        <end position="1046"/>
    </location>
</feature>
<dbReference type="PANTHER" id="PTHR45973:SF9">
    <property type="entry name" value="LEUCINE-RICH REPEAT-CONTAINING PROTEIN 46"/>
    <property type="match status" value="1"/>
</dbReference>
<keyword evidence="4" id="KW-0969">Cilium</keyword>
<name>A0A0X3PZJ1_SCHSO</name>
<comment type="subcellular location">
    <subcellularLocation>
        <location evidence="1">Cell projection</location>
        <location evidence="1">Cilium</location>
    </subcellularLocation>
</comment>
<gene>
    <name evidence="7" type="primary">DAAF1</name>
    <name evidence="7" type="ORF">TR113714</name>
</gene>
<proteinExistence type="predicted"/>
<evidence type="ECO:0000256" key="1">
    <source>
        <dbReference type="ARBA" id="ARBA00004138"/>
    </source>
</evidence>
<dbReference type="PANTHER" id="PTHR45973">
    <property type="entry name" value="PROTEIN PHOSPHATASE 1 REGULATORY SUBUNIT SDS22-RELATED"/>
    <property type="match status" value="1"/>
</dbReference>
<organism evidence="7">
    <name type="scientific">Schistocephalus solidus</name>
    <name type="common">Tapeworm</name>
    <dbReference type="NCBI Taxonomy" id="70667"/>
    <lineage>
        <taxon>Eukaryota</taxon>
        <taxon>Metazoa</taxon>
        <taxon>Spiralia</taxon>
        <taxon>Lophotrochozoa</taxon>
        <taxon>Platyhelminthes</taxon>
        <taxon>Cestoda</taxon>
        <taxon>Eucestoda</taxon>
        <taxon>Diphyllobothriidea</taxon>
        <taxon>Diphyllobothriidae</taxon>
        <taxon>Schistocephalus</taxon>
    </lineage>
</organism>
<keyword evidence="2" id="KW-0433">Leucine-rich repeat</keyword>
<dbReference type="EMBL" id="GEEE01006146">
    <property type="protein sequence ID" value="JAP57079.1"/>
    <property type="molecule type" value="Transcribed_RNA"/>
</dbReference>
<evidence type="ECO:0000256" key="5">
    <source>
        <dbReference type="ARBA" id="ARBA00023273"/>
    </source>
</evidence>
<evidence type="ECO:0000256" key="6">
    <source>
        <dbReference type="SAM" id="MobiDB-lite"/>
    </source>
</evidence>
<sequence length="1258" mass="139781">PFNGPYLTRCMMDESFPSNPPVDTSSDTFFDALDDVCSTSESPNSRQDTCIQSLSPSADSFLDLSTELTQLGVPDVEETVFFTPPHFNQTEEPLEVTPDQRIEATFEPMDVGTDLRAGKKFQSNDGGKPWTLIEQRTDGQIVELFEKEIDFGKENQPCDEELSDSVSPTSGAEKPEISMPTSAVLNEVLTSVIYSPDDPQPFANADLDNTGERKDFLTPQETRVEFIPTSVDSPPVTSVEKVSVKDCEAGDTSVVAVSQNLDQLTALADPGIKIATEVCGENQHLRPQNTLEACPLNLSERQESSPMEFQHTYCLELDYAETCNVLSKSHVSTVSKSPTIGIPEVTVLPEADKALECTAKECSDCQPQEDYEHIAESVQAVGDSSFTLSHTTITNNHACLIADKTTCSALPNDPAIASSSFNVDPSSPFFSLLKTELRPCVPSDDVCSQAKDESPPKKTVFSEFLQSSPDTHFSIQEIAIHQAATQKAEFIVMEEDTAEAFESATMEMKAQCSLEEHIPEKLTDEVMDMNEIHSFSTEGLTANPEVSKDDAVTSNVKLEEVEAKTEVFDSSYDASTANEVTESKASEVEMEQLPSDADVKPEPKTQQNEVAPAPPHDAEAATEETKLAEEGNLQEKEENASSEGNSSEEFSLDKYLDRREPNKPKRILTPEEDAARNKWPRMTKEVLKKICKELKLYQTPHLNDILYLHYRGFAWIENLEDYTGLRCLFLDVNGIDEIAGLDYNLELRCLFLSKNLIRKIENLSHLIHLDTLDVSHNMISKIENLSMLPNFKKLVIAHNKLSTLDDIRHLAECKELSVVDLQQNRIEDPEVLEEVFAKMPNLKVLYNQGNPFVRKVKNYRKNFINQCKELTYLDDRPVFPKDRACAEAFYRGGLEEESRVRRELNEAEHKKITDSVNWLTRKRKEAEAARRQRELREEAAAKGLPTENIIVKPEDVDWLYGTNEAAEKAKGDIEEEEEGASAKETTENAKEDVSQMNQTGEEELPASSSGDAGENSETESLLEEWTPMKLREHRRSSCTERPDHTGQKSVEMLDTTVSTVIKPAGSTPEGSSIFSTTELLEAGGSDWKSGLLITAGKSDSPEPTRQKGNLIEEFDLQGLETQTQKLSLIEELPADSNSSNATEQNGDLELHTVEEVINIYGEERNVHHYPSKSKEAFVNSSPARTEARASLSSVQDNAGKDSPPASEDEEEDNVAEVEHSGVEAGILQMQKILHAAATVGSTDQDDNFAPYLKRAYMN</sequence>
<dbReference type="Pfam" id="PF14580">
    <property type="entry name" value="LRR_9"/>
    <property type="match status" value="1"/>
</dbReference>
<keyword evidence="5" id="KW-0966">Cell projection</keyword>
<dbReference type="AlphaFoldDB" id="A0A0X3PZJ1"/>
<evidence type="ECO:0000313" key="7">
    <source>
        <dbReference type="EMBL" id="JAP57079.1"/>
    </source>
</evidence>
<dbReference type="InterPro" id="IPR001611">
    <property type="entry name" value="Leu-rich_rpt"/>
</dbReference>
<feature type="compositionally biased region" description="Basic and acidic residues" evidence="6">
    <location>
        <begin position="980"/>
        <end position="993"/>
    </location>
</feature>
<feature type="non-terminal residue" evidence="7">
    <location>
        <position position="1"/>
    </location>
</feature>
<dbReference type="Gene3D" id="3.80.10.10">
    <property type="entry name" value="Ribonuclease Inhibitor"/>
    <property type="match status" value="2"/>
</dbReference>
<evidence type="ECO:0000256" key="3">
    <source>
        <dbReference type="ARBA" id="ARBA00022737"/>
    </source>
</evidence>
<feature type="region of interest" description="Disordered" evidence="6">
    <location>
        <begin position="569"/>
        <end position="656"/>
    </location>
</feature>
<dbReference type="InterPro" id="IPR032675">
    <property type="entry name" value="LRR_dom_sf"/>
</dbReference>
<protein>
    <submittedName>
        <fullName evidence="7">Dynein assembly factor 1</fullName>
    </submittedName>
</protein>
<feature type="region of interest" description="Disordered" evidence="6">
    <location>
        <begin position="154"/>
        <end position="176"/>
    </location>
</feature>
<accession>A0A0X3PZJ1</accession>
<feature type="compositionally biased region" description="Polar residues" evidence="6">
    <location>
        <begin position="1135"/>
        <end position="1145"/>
    </location>
</feature>
<dbReference type="InterPro" id="IPR050576">
    <property type="entry name" value="Cilia_flagella_integrity"/>
</dbReference>
<dbReference type="SMART" id="SM00365">
    <property type="entry name" value="LRR_SD22"/>
    <property type="match status" value="4"/>
</dbReference>
<feature type="region of interest" description="Disordered" evidence="6">
    <location>
        <begin position="1127"/>
        <end position="1150"/>
    </location>
</feature>
<evidence type="ECO:0000256" key="4">
    <source>
        <dbReference type="ARBA" id="ARBA00023069"/>
    </source>
</evidence>
<keyword evidence="3" id="KW-0677">Repeat</keyword>